<dbReference type="EMBL" id="RBOJ01000035">
    <property type="protein sequence ID" value="RMM53321.1"/>
    <property type="molecule type" value="Genomic_DNA"/>
</dbReference>
<accession>A0A3M3EUX3</accession>
<comment type="caution">
    <text evidence="2">The sequence shown here is derived from an EMBL/GenBank/DDBJ whole genome shotgun (WGS) entry which is preliminary data.</text>
</comment>
<evidence type="ECO:0008006" key="4">
    <source>
        <dbReference type="Google" id="ProtNLM"/>
    </source>
</evidence>
<evidence type="ECO:0000256" key="1">
    <source>
        <dbReference type="SAM" id="MobiDB-lite"/>
    </source>
</evidence>
<dbReference type="Proteomes" id="UP000270661">
    <property type="component" value="Unassembled WGS sequence"/>
</dbReference>
<feature type="region of interest" description="Disordered" evidence="1">
    <location>
        <begin position="97"/>
        <end position="135"/>
    </location>
</feature>
<evidence type="ECO:0000313" key="2">
    <source>
        <dbReference type="EMBL" id="RMM53321.1"/>
    </source>
</evidence>
<name>A0A3M3EUX3_9PSED</name>
<organism evidence="2 3">
    <name type="scientific">Pseudomonas corrugata</name>
    <dbReference type="NCBI Taxonomy" id="47879"/>
    <lineage>
        <taxon>Bacteria</taxon>
        <taxon>Pseudomonadati</taxon>
        <taxon>Pseudomonadota</taxon>
        <taxon>Gammaproteobacteria</taxon>
        <taxon>Pseudomonadales</taxon>
        <taxon>Pseudomonadaceae</taxon>
        <taxon>Pseudomonas</taxon>
    </lineage>
</organism>
<sequence length="221" mass="24405">MGAKLARDCSQSTDSESVELPLSRASFAPTGNECINPHLFIRKEGARMPLNRYIFLLVTLCCLPSLAAEHTVHRCENSAGHVTFTTLSCGPGEDLSLQRIHPYSPGSTEPTRESMLPEAEHRQTSSNKTKRREPTVVGQLEERCGNLLSPGERRSAVMDRRIVTGMNQQDVESALGKPDSIRIRNASTRYTYKAKNGRSAEVVFDEKGCVKGKSQTTKSPR</sequence>
<proteinExistence type="predicted"/>
<reference evidence="2 3" key="1">
    <citation type="submission" date="2018-08" db="EMBL/GenBank/DDBJ databases">
        <title>Recombination of ecologically and evolutionarily significant loci maintains genetic cohesion in the Pseudomonas syringae species complex.</title>
        <authorList>
            <person name="Dillon M."/>
            <person name="Thakur S."/>
            <person name="Almeida R.N.D."/>
            <person name="Weir B.S."/>
            <person name="Guttman D.S."/>
        </authorList>
    </citation>
    <scope>NUCLEOTIDE SEQUENCE [LARGE SCALE GENOMIC DNA]</scope>
    <source>
        <strain evidence="2 3">NCPPB2445</strain>
    </source>
</reference>
<keyword evidence="3" id="KW-1185">Reference proteome</keyword>
<evidence type="ECO:0000313" key="3">
    <source>
        <dbReference type="Proteomes" id="UP000270661"/>
    </source>
</evidence>
<gene>
    <name evidence="2" type="ORF">ALQ77_03519</name>
</gene>
<protein>
    <recommendedName>
        <fullName evidence="4">Lipoprotein SmpA/OmlA domain-containing protein</fullName>
    </recommendedName>
</protein>
<dbReference type="AlphaFoldDB" id="A0A3M3EUX3"/>